<dbReference type="PANTHER" id="PTHR31297:SF34">
    <property type="entry name" value="GLUCAN 1,3-BETA-GLUCOSIDASE 2"/>
    <property type="match status" value="1"/>
</dbReference>
<evidence type="ECO:0000256" key="9">
    <source>
        <dbReference type="ARBA" id="ARBA00023180"/>
    </source>
</evidence>
<dbReference type="EMBL" id="KK583196">
    <property type="protein sequence ID" value="KDO32053.1"/>
    <property type="molecule type" value="Genomic_DNA"/>
</dbReference>
<dbReference type="PANTHER" id="PTHR31297">
    <property type="entry name" value="GLUCAN ENDO-1,6-BETA-GLUCOSIDASE B"/>
    <property type="match status" value="1"/>
</dbReference>
<dbReference type="InterPro" id="IPR050386">
    <property type="entry name" value="Glycosyl_hydrolase_5"/>
</dbReference>
<dbReference type="Pfam" id="PF00150">
    <property type="entry name" value="Cellulase"/>
    <property type="match status" value="1"/>
</dbReference>
<gene>
    <name evidence="19" type="ORF">SPRG_03271</name>
</gene>
<name>A0A067CNG0_SAPPC</name>
<proteinExistence type="inferred from homology"/>
<evidence type="ECO:0000256" key="13">
    <source>
        <dbReference type="ARBA" id="ARBA00037126"/>
    </source>
</evidence>
<feature type="signal peptide" evidence="17">
    <location>
        <begin position="1"/>
        <end position="18"/>
    </location>
</feature>
<dbReference type="KEGG" id="spar:SPRG_03271"/>
<evidence type="ECO:0000313" key="20">
    <source>
        <dbReference type="Proteomes" id="UP000030745"/>
    </source>
</evidence>
<keyword evidence="9" id="KW-0325">Glycoprotein</keyword>
<dbReference type="AlphaFoldDB" id="A0A067CNG0"/>
<keyword evidence="5 16" id="KW-0378">Hydrolase</keyword>
<dbReference type="OrthoDB" id="1887033at2759"/>
<dbReference type="InterPro" id="IPR017853">
    <property type="entry name" value="GH"/>
</dbReference>
<dbReference type="GO" id="GO:0005576">
    <property type="term" value="C:extracellular region"/>
    <property type="evidence" value="ECO:0007669"/>
    <property type="project" value="TreeGrafter"/>
</dbReference>
<keyword evidence="10 16" id="KW-0326">Glycosidase</keyword>
<evidence type="ECO:0000256" key="14">
    <source>
        <dbReference type="ARBA" id="ARBA00038929"/>
    </source>
</evidence>
<dbReference type="Gene3D" id="3.20.20.80">
    <property type="entry name" value="Glycosidases"/>
    <property type="match status" value="1"/>
</dbReference>
<keyword evidence="20" id="KW-1185">Reference proteome</keyword>
<dbReference type="RefSeq" id="XP_012197241.1">
    <property type="nucleotide sequence ID" value="XM_012341851.1"/>
</dbReference>
<comment type="similarity">
    <text evidence="2 16">Belongs to the glycosyl hydrolase 5 (cellulase A) family.</text>
</comment>
<sequence length="411" mass="46860">MQARPLVWLLLLLTIARAHVQEAIRTGAVLSRGVNLGAWLVIEHFMTETSPIWRHVPADKRDWGEYTAMRLVGHAVADPLIKAHRDTWITEADIKEIASYGLNTVRVPVGWWIYEDPTTDDWRAFTPGSLAYLDRLVNEWAVTHNVAVLIDIHAAKGSQNGNDNSSPITKGESHFTNNADNVFVTITTAQFLVNRYAASTAFLGLELLNEPTFDPKQVHKTDEAKLKLYYTSAYPSLRSICGNCVLLMSPFLSEQYESFGHKWANVLPSHRNNWIDWHKYLIWGFENWPMERLITEGPRWIANDMTQWKAHRGTRVFVGEWSLAHGDLVRNDLRNPNNMRRYSTNALKALQEANAGWTYWSWKTHATDWRGDGWSLQNLLRAGVIDLKAMHAPQTVFGNTTNATAEPTIVF</sequence>
<feature type="chain" id="PRO_5001637943" description="glucan 1,3-beta-glucosidase" evidence="17">
    <location>
        <begin position="19"/>
        <end position="411"/>
    </location>
</feature>
<evidence type="ECO:0000256" key="16">
    <source>
        <dbReference type="RuleBase" id="RU361153"/>
    </source>
</evidence>
<accession>A0A067CNG0</accession>
<keyword evidence="3" id="KW-1003">Cell membrane</keyword>
<keyword evidence="4" id="KW-0812">Transmembrane</keyword>
<comment type="function">
    <text evidence="13">Glucosidase involved in the degradation of cellulosic biomass. Active on lichenan.</text>
</comment>
<evidence type="ECO:0000256" key="3">
    <source>
        <dbReference type="ARBA" id="ARBA00022475"/>
    </source>
</evidence>
<dbReference type="GO" id="GO:0005886">
    <property type="term" value="C:plasma membrane"/>
    <property type="evidence" value="ECO:0007669"/>
    <property type="project" value="UniProtKB-SubCell"/>
</dbReference>
<feature type="domain" description="Glycoside hydrolase family 5" evidence="18">
    <location>
        <begin position="87"/>
        <end position="364"/>
    </location>
</feature>
<evidence type="ECO:0000256" key="15">
    <source>
        <dbReference type="ARBA" id="ARBA00041260"/>
    </source>
</evidence>
<evidence type="ECO:0000313" key="19">
    <source>
        <dbReference type="EMBL" id="KDO32053.1"/>
    </source>
</evidence>
<evidence type="ECO:0000259" key="18">
    <source>
        <dbReference type="Pfam" id="PF00150"/>
    </source>
</evidence>
<evidence type="ECO:0000256" key="6">
    <source>
        <dbReference type="ARBA" id="ARBA00022968"/>
    </source>
</evidence>
<evidence type="ECO:0000256" key="4">
    <source>
        <dbReference type="ARBA" id="ARBA00022692"/>
    </source>
</evidence>
<dbReference type="GO" id="GO:0009251">
    <property type="term" value="P:glucan catabolic process"/>
    <property type="evidence" value="ECO:0007669"/>
    <property type="project" value="TreeGrafter"/>
</dbReference>
<reference evidence="19 20" key="1">
    <citation type="journal article" date="2013" name="PLoS Genet.">
        <title>Distinctive expansion of potential virulence genes in the genome of the oomycete fish pathogen Saprolegnia parasitica.</title>
        <authorList>
            <person name="Jiang R.H."/>
            <person name="de Bruijn I."/>
            <person name="Haas B.J."/>
            <person name="Belmonte R."/>
            <person name="Lobach L."/>
            <person name="Christie J."/>
            <person name="van den Ackerveken G."/>
            <person name="Bottin A."/>
            <person name="Bulone V."/>
            <person name="Diaz-Moreno S.M."/>
            <person name="Dumas B."/>
            <person name="Fan L."/>
            <person name="Gaulin E."/>
            <person name="Govers F."/>
            <person name="Grenville-Briggs L.J."/>
            <person name="Horner N.R."/>
            <person name="Levin J.Z."/>
            <person name="Mammella M."/>
            <person name="Meijer H.J."/>
            <person name="Morris P."/>
            <person name="Nusbaum C."/>
            <person name="Oome S."/>
            <person name="Phillips A.J."/>
            <person name="van Rooyen D."/>
            <person name="Rzeszutek E."/>
            <person name="Saraiva M."/>
            <person name="Secombes C.J."/>
            <person name="Seidl M.F."/>
            <person name="Snel B."/>
            <person name="Stassen J.H."/>
            <person name="Sykes S."/>
            <person name="Tripathy S."/>
            <person name="van den Berg H."/>
            <person name="Vega-Arreguin J.C."/>
            <person name="Wawra S."/>
            <person name="Young S.K."/>
            <person name="Zeng Q."/>
            <person name="Dieguez-Uribeondo J."/>
            <person name="Russ C."/>
            <person name="Tyler B.M."/>
            <person name="van West P."/>
        </authorList>
    </citation>
    <scope>NUCLEOTIDE SEQUENCE [LARGE SCALE GENOMIC DNA]</scope>
    <source>
        <strain evidence="19 20">CBS 223.65</strain>
    </source>
</reference>
<protein>
    <recommendedName>
        <fullName evidence="14">glucan 1,3-beta-glucosidase</fullName>
        <ecNumber evidence="14">3.2.1.58</ecNumber>
    </recommendedName>
    <alternativeName>
        <fullName evidence="15">Exo-1,3-beta-glucanase D</fullName>
    </alternativeName>
</protein>
<dbReference type="InterPro" id="IPR001547">
    <property type="entry name" value="Glyco_hydro_5"/>
</dbReference>
<dbReference type="OMA" id="LNEPALY"/>
<dbReference type="Proteomes" id="UP000030745">
    <property type="component" value="Unassembled WGS sequence"/>
</dbReference>
<evidence type="ECO:0000256" key="7">
    <source>
        <dbReference type="ARBA" id="ARBA00022989"/>
    </source>
</evidence>
<keyword evidence="6" id="KW-0735">Signal-anchor</keyword>
<dbReference type="GO" id="GO:0009986">
    <property type="term" value="C:cell surface"/>
    <property type="evidence" value="ECO:0007669"/>
    <property type="project" value="TreeGrafter"/>
</dbReference>
<dbReference type="GeneID" id="24125787"/>
<evidence type="ECO:0000256" key="8">
    <source>
        <dbReference type="ARBA" id="ARBA00023136"/>
    </source>
</evidence>
<evidence type="ECO:0000256" key="5">
    <source>
        <dbReference type="ARBA" id="ARBA00022801"/>
    </source>
</evidence>
<dbReference type="VEuPathDB" id="FungiDB:SPRG_03271"/>
<dbReference type="GO" id="GO:0004338">
    <property type="term" value="F:glucan exo-1,3-beta-glucosidase activity"/>
    <property type="evidence" value="ECO:0007669"/>
    <property type="project" value="UniProtKB-EC"/>
</dbReference>
<keyword evidence="17" id="KW-0732">Signal</keyword>
<keyword evidence="11" id="KW-0961">Cell wall biogenesis/degradation</keyword>
<evidence type="ECO:0000256" key="10">
    <source>
        <dbReference type="ARBA" id="ARBA00023295"/>
    </source>
</evidence>
<evidence type="ECO:0000256" key="1">
    <source>
        <dbReference type="ARBA" id="ARBA00004401"/>
    </source>
</evidence>
<dbReference type="EC" id="3.2.1.58" evidence="14"/>
<dbReference type="SUPFAM" id="SSF51445">
    <property type="entry name" value="(Trans)glycosidases"/>
    <property type="match status" value="1"/>
</dbReference>
<dbReference type="STRING" id="695850.A0A067CNG0"/>
<comment type="subcellular location">
    <subcellularLocation>
        <location evidence="1">Cell membrane</location>
        <topology evidence="1">Single-pass type II membrane protein</topology>
    </subcellularLocation>
</comment>
<comment type="catalytic activity">
    <reaction evidence="12">
        <text>Successive hydrolysis of beta-D-glucose units from the non-reducing ends of (1-&gt;3)-beta-D-glucans, releasing alpha-glucose.</text>
        <dbReference type="EC" id="3.2.1.58"/>
    </reaction>
</comment>
<keyword evidence="7" id="KW-1133">Transmembrane helix</keyword>
<organism evidence="19 20">
    <name type="scientific">Saprolegnia parasitica (strain CBS 223.65)</name>
    <dbReference type="NCBI Taxonomy" id="695850"/>
    <lineage>
        <taxon>Eukaryota</taxon>
        <taxon>Sar</taxon>
        <taxon>Stramenopiles</taxon>
        <taxon>Oomycota</taxon>
        <taxon>Saprolegniomycetes</taxon>
        <taxon>Saprolegniales</taxon>
        <taxon>Saprolegniaceae</taxon>
        <taxon>Saprolegnia</taxon>
    </lineage>
</organism>
<dbReference type="GO" id="GO:0071555">
    <property type="term" value="P:cell wall organization"/>
    <property type="evidence" value="ECO:0007669"/>
    <property type="project" value="UniProtKB-KW"/>
</dbReference>
<evidence type="ECO:0000256" key="17">
    <source>
        <dbReference type="SAM" id="SignalP"/>
    </source>
</evidence>
<evidence type="ECO:0000256" key="12">
    <source>
        <dbReference type="ARBA" id="ARBA00036824"/>
    </source>
</evidence>
<keyword evidence="8" id="KW-0472">Membrane</keyword>
<evidence type="ECO:0000256" key="11">
    <source>
        <dbReference type="ARBA" id="ARBA00023316"/>
    </source>
</evidence>
<evidence type="ECO:0000256" key="2">
    <source>
        <dbReference type="ARBA" id="ARBA00005641"/>
    </source>
</evidence>